<evidence type="ECO:0000313" key="1">
    <source>
        <dbReference type="EMBL" id="KIJ40696.1"/>
    </source>
</evidence>
<reference evidence="1 2" key="1">
    <citation type="submission" date="2014-06" db="EMBL/GenBank/DDBJ databases">
        <title>Evolutionary Origins and Diversification of the Mycorrhizal Mutualists.</title>
        <authorList>
            <consortium name="DOE Joint Genome Institute"/>
            <consortium name="Mycorrhizal Genomics Consortium"/>
            <person name="Kohler A."/>
            <person name="Kuo A."/>
            <person name="Nagy L.G."/>
            <person name="Floudas D."/>
            <person name="Copeland A."/>
            <person name="Barry K.W."/>
            <person name="Cichocki N."/>
            <person name="Veneault-Fourrey C."/>
            <person name="LaButti K."/>
            <person name="Lindquist E.A."/>
            <person name="Lipzen A."/>
            <person name="Lundell T."/>
            <person name="Morin E."/>
            <person name="Murat C."/>
            <person name="Riley R."/>
            <person name="Ohm R."/>
            <person name="Sun H."/>
            <person name="Tunlid A."/>
            <person name="Henrissat B."/>
            <person name="Grigoriev I.V."/>
            <person name="Hibbett D.S."/>
            <person name="Martin F."/>
        </authorList>
    </citation>
    <scope>NUCLEOTIDE SEQUENCE [LARGE SCALE GENOMIC DNA]</scope>
    <source>
        <strain evidence="1 2">SS14</strain>
    </source>
</reference>
<dbReference type="OrthoDB" id="3267490at2759"/>
<sequence length="265" mass="30713">MVLHSARFNAPNRVSQIQVFHANQATWKLLYVLATITMVFEWKTKIEEAQAQLHDLHLEKKKLEEHHYEATSLIAPIRRLPGKILGRVLLFVIPDIFKWDNPQHRIGKMGVLEDINIESLYLARLHLLRVCHCWKHAKLLDVYISGQCQDKDAKETVDLLMPYLPQVIRLALLWPPTADILSSLPTEQEHPLHSLKWLYIHRASQAIANLDPSTVEQLITPWPGDICEVTRYHRLDCLQGLFTDILDEQHLTISINISLISIDYH</sequence>
<dbReference type="Proteomes" id="UP000054279">
    <property type="component" value="Unassembled WGS sequence"/>
</dbReference>
<evidence type="ECO:0000313" key="2">
    <source>
        <dbReference type="Proteomes" id="UP000054279"/>
    </source>
</evidence>
<name>A0A0C9VRS2_SPHS4</name>
<dbReference type="HOGENOM" id="CLU_1050408_0_0_1"/>
<dbReference type="AlphaFoldDB" id="A0A0C9VRS2"/>
<protein>
    <submittedName>
        <fullName evidence="1">Uncharacterized protein</fullName>
    </submittedName>
</protein>
<dbReference type="EMBL" id="KN837142">
    <property type="protein sequence ID" value="KIJ40696.1"/>
    <property type="molecule type" value="Genomic_DNA"/>
</dbReference>
<keyword evidence="2" id="KW-1185">Reference proteome</keyword>
<organism evidence="1 2">
    <name type="scientific">Sphaerobolus stellatus (strain SS14)</name>
    <dbReference type="NCBI Taxonomy" id="990650"/>
    <lineage>
        <taxon>Eukaryota</taxon>
        <taxon>Fungi</taxon>
        <taxon>Dikarya</taxon>
        <taxon>Basidiomycota</taxon>
        <taxon>Agaricomycotina</taxon>
        <taxon>Agaricomycetes</taxon>
        <taxon>Phallomycetidae</taxon>
        <taxon>Geastrales</taxon>
        <taxon>Sphaerobolaceae</taxon>
        <taxon>Sphaerobolus</taxon>
    </lineage>
</organism>
<proteinExistence type="predicted"/>
<gene>
    <name evidence="1" type="ORF">M422DRAFT_256391</name>
</gene>
<accession>A0A0C9VRS2</accession>